<accession>A0A7R8YQN0</accession>
<protein>
    <submittedName>
        <fullName evidence="3">Uncharacterized protein</fullName>
    </submittedName>
</protein>
<dbReference type="InParanoid" id="A0A7R8YQN0"/>
<dbReference type="Proteomes" id="UP000594454">
    <property type="component" value="Chromosome 2"/>
</dbReference>
<feature type="region of interest" description="Disordered" evidence="1">
    <location>
        <begin position="70"/>
        <end position="99"/>
    </location>
</feature>
<evidence type="ECO:0000313" key="4">
    <source>
        <dbReference type="Proteomes" id="UP000594454"/>
    </source>
</evidence>
<keyword evidence="2" id="KW-1133">Transmembrane helix</keyword>
<keyword evidence="2" id="KW-0472">Membrane</keyword>
<evidence type="ECO:0000256" key="2">
    <source>
        <dbReference type="SAM" id="Phobius"/>
    </source>
</evidence>
<organism evidence="3 4">
    <name type="scientific">Hermetia illucens</name>
    <name type="common">Black soldier fly</name>
    <dbReference type="NCBI Taxonomy" id="343691"/>
    <lineage>
        <taxon>Eukaryota</taxon>
        <taxon>Metazoa</taxon>
        <taxon>Ecdysozoa</taxon>
        <taxon>Arthropoda</taxon>
        <taxon>Hexapoda</taxon>
        <taxon>Insecta</taxon>
        <taxon>Pterygota</taxon>
        <taxon>Neoptera</taxon>
        <taxon>Endopterygota</taxon>
        <taxon>Diptera</taxon>
        <taxon>Brachycera</taxon>
        <taxon>Stratiomyomorpha</taxon>
        <taxon>Stratiomyidae</taxon>
        <taxon>Hermetiinae</taxon>
        <taxon>Hermetia</taxon>
    </lineage>
</organism>
<evidence type="ECO:0000256" key="1">
    <source>
        <dbReference type="SAM" id="MobiDB-lite"/>
    </source>
</evidence>
<evidence type="ECO:0000313" key="3">
    <source>
        <dbReference type="EMBL" id="CAD7081556.1"/>
    </source>
</evidence>
<reference evidence="3 4" key="1">
    <citation type="submission" date="2020-11" db="EMBL/GenBank/DDBJ databases">
        <authorList>
            <person name="Wallbank WR R."/>
            <person name="Pardo Diaz C."/>
            <person name="Kozak K."/>
            <person name="Martin S."/>
            <person name="Jiggins C."/>
            <person name="Moest M."/>
            <person name="Warren A I."/>
            <person name="Generalovic N T."/>
            <person name="Byers J.R.P. K."/>
            <person name="Montejo-Kovacevich G."/>
            <person name="Yen C E."/>
        </authorList>
    </citation>
    <scope>NUCLEOTIDE SEQUENCE [LARGE SCALE GENOMIC DNA]</scope>
</reference>
<keyword evidence="2" id="KW-0812">Transmembrane</keyword>
<sequence>MQHTKSYLVLCLDIGLISKFFFWFCNPKFPCCKRPSTASKPNWSDLGINCEPACLCLDCAKKDLVHGAMPRGKKRSTFDVNPSSEERLSKRQRSSYSRS</sequence>
<proteinExistence type="predicted"/>
<dbReference type="EMBL" id="LR899010">
    <property type="protein sequence ID" value="CAD7081556.1"/>
    <property type="molecule type" value="Genomic_DNA"/>
</dbReference>
<name>A0A7R8YQN0_HERIL</name>
<dbReference type="AlphaFoldDB" id="A0A7R8YQN0"/>
<gene>
    <name evidence="3" type="ORF">HERILL_LOCUS4654</name>
</gene>
<feature type="transmembrane region" description="Helical" evidence="2">
    <location>
        <begin position="7"/>
        <end position="24"/>
    </location>
</feature>
<keyword evidence="4" id="KW-1185">Reference proteome</keyword>